<dbReference type="AlphaFoldDB" id="A0A804HX77"/>
<dbReference type="InParanoid" id="A0A804HX77"/>
<name>A0A804HX77_MUSAM</name>
<protein>
    <submittedName>
        <fullName evidence="1">Uncharacterized protein</fullName>
    </submittedName>
</protein>
<accession>A0A804HX77</accession>
<dbReference type="Proteomes" id="UP000012960">
    <property type="component" value="Unplaced"/>
</dbReference>
<sequence>MKRYRPEHSQIGWYAERMDQIRVKTGRSQYELSDLDSDWPILRNDHGCSGTTGTGRVMK</sequence>
<evidence type="ECO:0000313" key="2">
    <source>
        <dbReference type="Proteomes" id="UP000012960"/>
    </source>
</evidence>
<keyword evidence="2" id="KW-1185">Reference proteome</keyword>
<evidence type="ECO:0000313" key="1">
    <source>
        <dbReference type="EnsemblPlants" id="Ma01_p22610.1"/>
    </source>
</evidence>
<organism evidence="1 2">
    <name type="scientific">Musa acuminata subsp. malaccensis</name>
    <name type="common">Wild banana</name>
    <name type="synonym">Musa malaccensis</name>
    <dbReference type="NCBI Taxonomy" id="214687"/>
    <lineage>
        <taxon>Eukaryota</taxon>
        <taxon>Viridiplantae</taxon>
        <taxon>Streptophyta</taxon>
        <taxon>Embryophyta</taxon>
        <taxon>Tracheophyta</taxon>
        <taxon>Spermatophyta</taxon>
        <taxon>Magnoliopsida</taxon>
        <taxon>Liliopsida</taxon>
        <taxon>Zingiberales</taxon>
        <taxon>Musaceae</taxon>
        <taxon>Musa</taxon>
    </lineage>
</organism>
<dbReference type="Gramene" id="Ma01_t22610.1">
    <property type="protein sequence ID" value="Ma01_p22610.1"/>
    <property type="gene ID" value="Ma01_g22610"/>
</dbReference>
<reference evidence="1" key="1">
    <citation type="submission" date="2021-05" db="UniProtKB">
        <authorList>
            <consortium name="EnsemblPlants"/>
        </authorList>
    </citation>
    <scope>IDENTIFICATION</scope>
    <source>
        <strain evidence="1">subsp. malaccensis</strain>
    </source>
</reference>
<proteinExistence type="predicted"/>
<dbReference type="EnsemblPlants" id="Ma01_t22610.1">
    <property type="protein sequence ID" value="Ma01_p22610.1"/>
    <property type="gene ID" value="Ma01_g22610"/>
</dbReference>